<reference evidence="10" key="1">
    <citation type="submission" date="2025-08" db="UniProtKB">
        <authorList>
            <consortium name="RefSeq"/>
        </authorList>
    </citation>
    <scope>IDENTIFICATION</scope>
    <source>
        <tissue evidence="10">Muscle</tissue>
    </source>
</reference>
<protein>
    <submittedName>
        <fullName evidence="10">BUB3-interacting and GLEBS motif-containing protein ZNF207-like</fullName>
    </submittedName>
</protein>
<evidence type="ECO:0000256" key="6">
    <source>
        <dbReference type="PROSITE-ProRule" id="PRU00027"/>
    </source>
</evidence>
<proteinExistence type="predicted"/>
<keyword evidence="3 6" id="KW-0863">Zinc-finger</keyword>
<accession>A0ABM1BCI2</accession>
<name>A0ABM1BCI2_LIMPO</name>
<organism evidence="9 10">
    <name type="scientific">Limulus polyphemus</name>
    <name type="common">Atlantic horseshoe crab</name>
    <dbReference type="NCBI Taxonomy" id="6850"/>
    <lineage>
        <taxon>Eukaryota</taxon>
        <taxon>Metazoa</taxon>
        <taxon>Ecdysozoa</taxon>
        <taxon>Arthropoda</taxon>
        <taxon>Chelicerata</taxon>
        <taxon>Merostomata</taxon>
        <taxon>Xiphosura</taxon>
        <taxon>Limulidae</taxon>
        <taxon>Limulus</taxon>
    </lineage>
</organism>
<comment type="subcellular location">
    <subcellularLocation>
        <location evidence="1">Nucleus</location>
    </subcellularLocation>
</comment>
<feature type="domain" description="BED-type" evidence="8">
    <location>
        <begin position="6"/>
        <end position="65"/>
    </location>
</feature>
<evidence type="ECO:0000256" key="2">
    <source>
        <dbReference type="ARBA" id="ARBA00022723"/>
    </source>
</evidence>
<dbReference type="GeneID" id="106463722"/>
<dbReference type="SMART" id="SM00355">
    <property type="entry name" value="ZnF_C2H2"/>
    <property type="match status" value="2"/>
</dbReference>
<gene>
    <name evidence="10" type="primary">LOC106463722</name>
</gene>
<feature type="compositionally biased region" description="Basic and acidic residues" evidence="7">
    <location>
        <begin position="88"/>
        <end position="97"/>
    </location>
</feature>
<feature type="region of interest" description="Disordered" evidence="7">
    <location>
        <begin position="86"/>
        <end position="111"/>
    </location>
</feature>
<keyword evidence="2" id="KW-0479">Metal-binding</keyword>
<evidence type="ECO:0000256" key="7">
    <source>
        <dbReference type="SAM" id="MobiDB-lite"/>
    </source>
</evidence>
<keyword evidence="9" id="KW-1185">Reference proteome</keyword>
<evidence type="ECO:0000256" key="4">
    <source>
        <dbReference type="ARBA" id="ARBA00022833"/>
    </source>
</evidence>
<evidence type="ECO:0000256" key="5">
    <source>
        <dbReference type="ARBA" id="ARBA00023242"/>
    </source>
</evidence>
<dbReference type="PANTHER" id="PTHR23215:SF0">
    <property type="entry name" value="BUB3-INTERACTING AND GLEBS MOTIF-CONTAINING PROTEIN ZNF207"/>
    <property type="match status" value="1"/>
</dbReference>
<keyword evidence="5" id="KW-0539">Nucleus</keyword>
<evidence type="ECO:0000313" key="9">
    <source>
        <dbReference type="Proteomes" id="UP000694941"/>
    </source>
</evidence>
<keyword evidence="4" id="KW-0862">Zinc</keyword>
<dbReference type="PROSITE" id="PS50808">
    <property type="entry name" value="ZF_BED"/>
    <property type="match status" value="1"/>
</dbReference>
<evidence type="ECO:0000313" key="10">
    <source>
        <dbReference type="RefSeq" id="XP_013779239.2"/>
    </source>
</evidence>
<sequence length="411" mass="43698">MGRKKKKPAKPWCWYCSREFDDEKILIQHQKAKHFKCHICHKKLYTGPGLAIHCMQVHKETIDKVPNALPNRNNVDIEIYGMEGIPEEDIREHERQRQSGLISDEGSDSDVSKSFFNTTVAGGLNAPMPPMPGIMPPMPGMPFPPAMPGVPPMGQMPPMTGGHLPALGMGIPFMGPRMPPVATMPMGSMATSSMQPGLRGPPPGSGITTMITGQTPAKPLFPAAGKANITSSSAPVGTDFKPLNSSSVTSSTFQAHGSNSPSGSLPEATLTTNTLSTKPSVGNLSEAKKTEIISTTGATSKIIHPEEDISLEEKRAQLPKYHMIPGITQPAVSGVIMPSTSVGKGVVGGPGGPVPPTTNSMMNGMNMMRPPMGMMPGMAPFAHPGPMNYPQGPMPPMMPRMMPQSGPPRPY</sequence>
<dbReference type="PROSITE" id="PS00028">
    <property type="entry name" value="ZINC_FINGER_C2H2_1"/>
    <property type="match status" value="2"/>
</dbReference>
<feature type="region of interest" description="Disordered" evidence="7">
    <location>
        <begin position="244"/>
        <end position="268"/>
    </location>
</feature>
<evidence type="ECO:0000256" key="3">
    <source>
        <dbReference type="ARBA" id="ARBA00022771"/>
    </source>
</evidence>
<dbReference type="PANTHER" id="PTHR23215">
    <property type="entry name" value="ZINC FINGER PROTEIN 207"/>
    <property type="match status" value="1"/>
</dbReference>
<evidence type="ECO:0000256" key="1">
    <source>
        <dbReference type="ARBA" id="ARBA00004123"/>
    </source>
</evidence>
<dbReference type="InterPro" id="IPR013087">
    <property type="entry name" value="Znf_C2H2_type"/>
</dbReference>
<dbReference type="InterPro" id="IPR003656">
    <property type="entry name" value="Znf_BED"/>
</dbReference>
<dbReference type="CDD" id="cd20908">
    <property type="entry name" value="SUF4-like"/>
    <property type="match status" value="1"/>
</dbReference>
<evidence type="ECO:0000259" key="8">
    <source>
        <dbReference type="PROSITE" id="PS50808"/>
    </source>
</evidence>
<dbReference type="Proteomes" id="UP000694941">
    <property type="component" value="Unplaced"/>
</dbReference>
<dbReference type="RefSeq" id="XP_013779239.2">
    <property type="nucleotide sequence ID" value="XM_013923785.2"/>
</dbReference>